<reference evidence="1" key="1">
    <citation type="submission" date="2021-06" db="EMBL/GenBank/DDBJ databases">
        <authorList>
            <person name="Kallberg Y."/>
            <person name="Tangrot J."/>
            <person name="Rosling A."/>
        </authorList>
    </citation>
    <scope>NUCLEOTIDE SEQUENCE</scope>
    <source>
        <strain evidence="1">FL966</strain>
    </source>
</reference>
<dbReference type="AlphaFoldDB" id="A0A9N9G8E5"/>
<name>A0A9N9G8E5_9GLOM</name>
<evidence type="ECO:0000313" key="1">
    <source>
        <dbReference type="EMBL" id="CAG8588657.1"/>
    </source>
</evidence>
<proteinExistence type="predicted"/>
<organism evidence="1 2">
    <name type="scientific">Cetraspora pellucida</name>
    <dbReference type="NCBI Taxonomy" id="1433469"/>
    <lineage>
        <taxon>Eukaryota</taxon>
        <taxon>Fungi</taxon>
        <taxon>Fungi incertae sedis</taxon>
        <taxon>Mucoromycota</taxon>
        <taxon>Glomeromycotina</taxon>
        <taxon>Glomeromycetes</taxon>
        <taxon>Diversisporales</taxon>
        <taxon>Gigasporaceae</taxon>
        <taxon>Cetraspora</taxon>
    </lineage>
</organism>
<dbReference type="Proteomes" id="UP000789759">
    <property type="component" value="Unassembled WGS sequence"/>
</dbReference>
<accession>A0A9N9G8E5</accession>
<dbReference type="EMBL" id="CAJVQA010003986">
    <property type="protein sequence ID" value="CAG8588657.1"/>
    <property type="molecule type" value="Genomic_DNA"/>
</dbReference>
<gene>
    <name evidence="1" type="ORF">CPELLU_LOCUS6428</name>
</gene>
<evidence type="ECO:0000313" key="2">
    <source>
        <dbReference type="Proteomes" id="UP000789759"/>
    </source>
</evidence>
<sequence>MNFLQIVLVKLQFFKSDYPEIGMWTPFVLHPCLLPVSGL</sequence>
<keyword evidence="2" id="KW-1185">Reference proteome</keyword>
<protein>
    <submittedName>
        <fullName evidence="1">4561_t:CDS:1</fullName>
    </submittedName>
</protein>
<comment type="caution">
    <text evidence="1">The sequence shown here is derived from an EMBL/GenBank/DDBJ whole genome shotgun (WGS) entry which is preliminary data.</text>
</comment>